<proteinExistence type="predicted"/>
<sequence length="150" mass="18149">MRNYYIYLLKEDVAYEYFGKEILIFNLFLEKLQEQSPAHLQILLNQIHYITNPISVIEINRYIEKNLPVEAVYKQNTTEFLYHAANTSKNYSYAKLEIFNRYLKLSSEGSYDAETHFFEVLRKYNSCFLAMDFENRHFGWLNPIKQERYI</sequence>
<evidence type="ECO:0000313" key="1">
    <source>
        <dbReference type="EMBL" id="KEF39974.1"/>
    </source>
</evidence>
<dbReference type="PATRIC" id="fig|1348973.3.peg.972"/>
<organism evidence="1 2">
    <name type="scientific">Schinkia azotoformans MEV2011</name>
    <dbReference type="NCBI Taxonomy" id="1348973"/>
    <lineage>
        <taxon>Bacteria</taxon>
        <taxon>Bacillati</taxon>
        <taxon>Bacillota</taxon>
        <taxon>Bacilli</taxon>
        <taxon>Bacillales</taxon>
        <taxon>Bacillaceae</taxon>
        <taxon>Calidifontibacillus/Schinkia group</taxon>
        <taxon>Schinkia</taxon>
    </lineage>
</organism>
<dbReference type="EMBL" id="JJRY01000002">
    <property type="protein sequence ID" value="KEF39974.1"/>
    <property type="molecule type" value="Genomic_DNA"/>
</dbReference>
<reference evidence="1 2" key="1">
    <citation type="submission" date="2014-04" db="EMBL/GenBank/DDBJ databases">
        <title>Draft genome sequence of Bacillus azotoformans MEV2011, a (co-) denitrifying strain unable to grow in the presence of oxygen.</title>
        <authorList>
            <person name="Nielsen M."/>
            <person name="Schreiber L."/>
            <person name="Finster K."/>
            <person name="Schramm A."/>
        </authorList>
    </citation>
    <scope>NUCLEOTIDE SEQUENCE [LARGE SCALE GENOMIC DNA]</scope>
    <source>
        <strain evidence="1 2">MEV2011</strain>
    </source>
</reference>
<dbReference type="Gene3D" id="3.30.310.250">
    <property type="entry name" value="Sporulation inhibitor of replication protein SirA"/>
    <property type="match status" value="1"/>
</dbReference>
<dbReference type="AlphaFoldDB" id="A0A072NQL2"/>
<dbReference type="InterPro" id="IPR019683">
    <property type="entry name" value="SirA"/>
</dbReference>
<gene>
    <name evidence="1" type="ORF">M670_00998</name>
</gene>
<dbReference type="OrthoDB" id="2736584at2"/>
<name>A0A072NQL2_SCHAZ</name>
<protein>
    <recommendedName>
        <fullName evidence="3">Sporulation inhibitor of replication protein SirA</fullName>
    </recommendedName>
</protein>
<dbReference type="InterPro" id="IPR038449">
    <property type="entry name" value="SirA_sf"/>
</dbReference>
<evidence type="ECO:0008006" key="3">
    <source>
        <dbReference type="Google" id="ProtNLM"/>
    </source>
</evidence>
<evidence type="ECO:0000313" key="2">
    <source>
        <dbReference type="Proteomes" id="UP000027936"/>
    </source>
</evidence>
<comment type="caution">
    <text evidence="1">The sequence shown here is derived from an EMBL/GenBank/DDBJ whole genome shotgun (WGS) entry which is preliminary data.</text>
</comment>
<dbReference type="Proteomes" id="UP000027936">
    <property type="component" value="Unassembled WGS sequence"/>
</dbReference>
<dbReference type="RefSeq" id="WP_035193723.1">
    <property type="nucleotide sequence ID" value="NZ_JJRY01000002.1"/>
</dbReference>
<accession>A0A072NQL2</accession>
<dbReference type="Pfam" id="PF10747">
    <property type="entry name" value="SirA"/>
    <property type="match status" value="1"/>
</dbReference>